<dbReference type="Gene3D" id="1.20.1640.10">
    <property type="entry name" value="Multidrug efflux transporter AcrB transmembrane domain"/>
    <property type="match status" value="1"/>
</dbReference>
<dbReference type="PANTHER" id="PTHR32063">
    <property type="match status" value="1"/>
</dbReference>
<feature type="transmembrane region" description="Helical" evidence="1">
    <location>
        <begin position="83"/>
        <end position="105"/>
    </location>
</feature>
<feature type="transmembrane region" description="Helical" evidence="1">
    <location>
        <begin position="6"/>
        <end position="26"/>
    </location>
</feature>
<keyword evidence="1" id="KW-0812">Transmembrane</keyword>
<dbReference type="Proteomes" id="UP000321183">
    <property type="component" value="Chromosome"/>
</dbReference>
<dbReference type="GO" id="GO:0005886">
    <property type="term" value="C:plasma membrane"/>
    <property type="evidence" value="ECO:0007669"/>
    <property type="project" value="TreeGrafter"/>
</dbReference>
<evidence type="ECO:0000313" key="3">
    <source>
        <dbReference type="Proteomes" id="UP000321183"/>
    </source>
</evidence>
<gene>
    <name evidence="2" type="ORF">RAS_06910</name>
</gene>
<dbReference type="AlphaFoldDB" id="A0A510G7B9"/>
<sequence length="131" mass="14662">MYGFVGLIMLIGIVKKNAIMIIDFALELERTGNKSSHEAIYEACIIRFRPIMMTTLAALMGAMPIALGVGATGVERRSLGLAVVGRLLTSQLLTLYITPIIFLYLEAAKKWLKHSNYKAEIRNYPELNWKS</sequence>
<dbReference type="InterPro" id="IPR001036">
    <property type="entry name" value="Acrflvin-R"/>
</dbReference>
<evidence type="ECO:0000313" key="2">
    <source>
        <dbReference type="EMBL" id="BBJ31582.1"/>
    </source>
</evidence>
<dbReference type="SUPFAM" id="SSF82866">
    <property type="entry name" value="Multidrug efflux transporter AcrB transmembrane domain"/>
    <property type="match status" value="1"/>
</dbReference>
<organism evidence="2 3">
    <name type="scientific">Rickettsia asiatica</name>
    <dbReference type="NCBI Taxonomy" id="238800"/>
    <lineage>
        <taxon>Bacteria</taxon>
        <taxon>Pseudomonadati</taxon>
        <taxon>Pseudomonadota</taxon>
        <taxon>Alphaproteobacteria</taxon>
        <taxon>Rickettsiales</taxon>
        <taxon>Rickettsiaceae</taxon>
        <taxon>Rickettsieae</taxon>
        <taxon>Rickettsia</taxon>
        <taxon>spotted fever group</taxon>
    </lineage>
</organism>
<name>A0A510G7B9_9RICK</name>
<keyword evidence="3" id="KW-1185">Reference proteome</keyword>
<dbReference type="EMBL" id="AP019563">
    <property type="protein sequence ID" value="BBJ31582.1"/>
    <property type="molecule type" value="Genomic_DNA"/>
</dbReference>
<dbReference type="PANTHER" id="PTHR32063:SF21">
    <property type="entry name" value="MULTIDRUG RESISTANCE PROTEIN MDTB"/>
    <property type="match status" value="1"/>
</dbReference>
<dbReference type="KEGG" id="ras:RAS_06910"/>
<accession>A0A510G7B9</accession>
<reference evidence="2 3" key="1">
    <citation type="submission" date="2019-04" db="EMBL/GenBank/DDBJ databases">
        <title>Draft genome sequence of Rickettsia asiatica Maytaro1284.</title>
        <authorList>
            <person name="Thu M."/>
            <person name="Qiu Y."/>
            <person name="Nakao R."/>
        </authorList>
    </citation>
    <scope>NUCLEOTIDE SEQUENCE [LARGE SCALE GENOMIC DNA]</scope>
    <source>
        <strain evidence="2 3">Maytaro1284</strain>
    </source>
</reference>
<dbReference type="Pfam" id="PF00873">
    <property type="entry name" value="ACR_tran"/>
    <property type="match status" value="1"/>
</dbReference>
<keyword evidence="1" id="KW-1133">Transmembrane helix</keyword>
<keyword evidence="1" id="KW-0472">Membrane</keyword>
<protein>
    <submittedName>
        <fullName evidence="2">Uncharacterized protein</fullName>
    </submittedName>
</protein>
<proteinExistence type="predicted"/>
<feature type="transmembrane region" description="Helical" evidence="1">
    <location>
        <begin position="51"/>
        <end position="71"/>
    </location>
</feature>
<evidence type="ECO:0000256" key="1">
    <source>
        <dbReference type="SAM" id="Phobius"/>
    </source>
</evidence>
<dbReference type="GO" id="GO:0042910">
    <property type="term" value="F:xenobiotic transmembrane transporter activity"/>
    <property type="evidence" value="ECO:0007669"/>
    <property type="project" value="TreeGrafter"/>
</dbReference>